<dbReference type="SMART" id="SM00852">
    <property type="entry name" value="MoCF_biosynth"/>
    <property type="match status" value="1"/>
</dbReference>
<dbReference type="OrthoDB" id="205337at2157"/>
<dbReference type="InterPro" id="IPR012245">
    <property type="entry name" value="MoaB"/>
</dbReference>
<organism evidence="4 5">
    <name type="scientific">Natrarchaeobius chitinivorans</name>
    <dbReference type="NCBI Taxonomy" id="1679083"/>
    <lineage>
        <taxon>Archaea</taxon>
        <taxon>Methanobacteriati</taxon>
        <taxon>Methanobacteriota</taxon>
        <taxon>Stenosarchaea group</taxon>
        <taxon>Halobacteria</taxon>
        <taxon>Halobacteriales</taxon>
        <taxon>Natrialbaceae</taxon>
        <taxon>Natrarchaeobius</taxon>
    </lineage>
</organism>
<dbReference type="SUPFAM" id="SSF53218">
    <property type="entry name" value="Molybdenum cofactor biosynthesis proteins"/>
    <property type="match status" value="1"/>
</dbReference>
<reference evidence="4 5" key="1">
    <citation type="submission" date="2018-10" db="EMBL/GenBank/DDBJ databases">
        <title>Natrarchaeobius chitinivorans gen. nov., sp. nov., and Natrarchaeobius haloalkaliphilus sp. nov., alkaliphilic, chitin-utilizing haloarchaea from hypersaline alkaline lakes.</title>
        <authorList>
            <person name="Sorokin D.Y."/>
            <person name="Elcheninov A.G."/>
            <person name="Kostrikina N.A."/>
            <person name="Bale N.J."/>
            <person name="Sinninghe Damste J.S."/>
            <person name="Khijniak T.V."/>
            <person name="Kublanov I.V."/>
            <person name="Toshchakov S.V."/>
        </authorList>
    </citation>
    <scope>NUCLEOTIDE SEQUENCE [LARGE SCALE GENOMIC DNA]</scope>
    <source>
        <strain evidence="4 5">AArcht4T</strain>
    </source>
</reference>
<dbReference type="GO" id="GO:0006777">
    <property type="term" value="P:Mo-molybdopterin cofactor biosynthetic process"/>
    <property type="evidence" value="ECO:0007669"/>
    <property type="project" value="UniProtKB-KW"/>
</dbReference>
<keyword evidence="5" id="KW-1185">Reference proteome</keyword>
<dbReference type="Pfam" id="PF00994">
    <property type="entry name" value="MoCF_biosynth"/>
    <property type="match status" value="1"/>
</dbReference>
<comment type="similarity">
    <text evidence="1">Belongs to the MoaB/Mog family.</text>
</comment>
<sequence>MTSNREDRRSTDDHGHDIIDPLYVGIVTVSSSRAQAAEADPDDPGGDVIQECFEAEGHEVQERLLVQDDYSAIRTAVRGLVARRDVDVVVTTGGTGVTADDVSPEATSSLFERDLPGFGERFRALSWEEIGTRAIASRATAGIAVDTPVFCIPGSTGACQTACEKLIVPETPHLAGLATSHRADVTEGALSDYGEE</sequence>
<keyword evidence="2" id="KW-0501">Molybdenum cofactor biosynthesis</keyword>
<dbReference type="EMBL" id="REGA01000009">
    <property type="protein sequence ID" value="RQG94378.1"/>
    <property type="molecule type" value="Genomic_DNA"/>
</dbReference>
<dbReference type="Proteomes" id="UP000282323">
    <property type="component" value="Unassembled WGS sequence"/>
</dbReference>
<name>A0A3N6LVC2_NATCH</name>
<dbReference type="PROSITE" id="PS01078">
    <property type="entry name" value="MOCF_BIOSYNTHESIS_1"/>
    <property type="match status" value="1"/>
</dbReference>
<feature type="domain" description="MoaB/Mog" evidence="3">
    <location>
        <begin position="25"/>
        <end position="174"/>
    </location>
</feature>
<accession>A0A3N6LVC2</accession>
<dbReference type="PANTHER" id="PTHR43232">
    <property type="entry name" value="MOLYBDENUM COFACTOR BIOSYNTHESIS PROTEIN B"/>
    <property type="match status" value="1"/>
</dbReference>
<dbReference type="AlphaFoldDB" id="A0A3N6LVC2"/>
<dbReference type="InterPro" id="IPR001453">
    <property type="entry name" value="MoaB/Mog_dom"/>
</dbReference>
<dbReference type="InterPro" id="IPR036425">
    <property type="entry name" value="MoaB/Mog-like_dom_sf"/>
</dbReference>
<protein>
    <submittedName>
        <fullName evidence="4">Molybdenum cofactor biosynthesis protein MoaB</fullName>
    </submittedName>
</protein>
<comment type="caution">
    <text evidence="4">The sequence shown here is derived from an EMBL/GenBank/DDBJ whole genome shotgun (WGS) entry which is preliminary data.</text>
</comment>
<dbReference type="Gene3D" id="3.40.980.10">
    <property type="entry name" value="MoaB/Mog-like domain"/>
    <property type="match status" value="1"/>
</dbReference>
<gene>
    <name evidence="4" type="ORF">EA473_11775</name>
</gene>
<evidence type="ECO:0000313" key="5">
    <source>
        <dbReference type="Proteomes" id="UP000282323"/>
    </source>
</evidence>
<dbReference type="PANTHER" id="PTHR43232:SF2">
    <property type="entry name" value="MOLYBDENUM COFACTOR BIOSYNTHESIS PROTEIN B"/>
    <property type="match status" value="1"/>
</dbReference>
<evidence type="ECO:0000259" key="3">
    <source>
        <dbReference type="SMART" id="SM00852"/>
    </source>
</evidence>
<evidence type="ECO:0000313" key="4">
    <source>
        <dbReference type="EMBL" id="RQG94378.1"/>
    </source>
</evidence>
<evidence type="ECO:0000256" key="2">
    <source>
        <dbReference type="ARBA" id="ARBA00023150"/>
    </source>
</evidence>
<dbReference type="NCBIfam" id="TIGR00177">
    <property type="entry name" value="molyb_syn"/>
    <property type="match status" value="1"/>
</dbReference>
<dbReference type="GO" id="GO:0005829">
    <property type="term" value="C:cytosol"/>
    <property type="evidence" value="ECO:0007669"/>
    <property type="project" value="TreeGrafter"/>
</dbReference>
<dbReference type="PIRSF" id="PIRSF006443">
    <property type="entry name" value="MoaB"/>
    <property type="match status" value="1"/>
</dbReference>
<dbReference type="InterPro" id="IPR008284">
    <property type="entry name" value="MoCF_biosynth_CS"/>
</dbReference>
<proteinExistence type="inferred from homology"/>
<evidence type="ECO:0000256" key="1">
    <source>
        <dbReference type="ARBA" id="ARBA00006112"/>
    </source>
</evidence>
<dbReference type="RefSeq" id="WP_124195812.1">
    <property type="nucleotide sequence ID" value="NZ_REGA01000009.1"/>
</dbReference>